<dbReference type="Pfam" id="PF20434">
    <property type="entry name" value="BD-FAE"/>
    <property type="match status" value="1"/>
</dbReference>
<keyword evidence="1" id="KW-0378">Hydrolase</keyword>
<dbReference type="KEGG" id="pam:PANA_3988"/>
<evidence type="ECO:0000256" key="1">
    <source>
        <dbReference type="ARBA" id="ARBA00022801"/>
    </source>
</evidence>
<dbReference type="SUPFAM" id="SSF53474">
    <property type="entry name" value="alpha/beta-Hydrolases"/>
    <property type="match status" value="1"/>
</dbReference>
<proteinExistence type="predicted"/>
<name>D4GEP9_PANAM</name>
<protein>
    <submittedName>
        <fullName evidence="3">Aes</fullName>
    </submittedName>
</protein>
<dbReference type="Proteomes" id="UP000001702">
    <property type="component" value="Chromosome"/>
</dbReference>
<evidence type="ECO:0000313" key="4">
    <source>
        <dbReference type="Proteomes" id="UP000001702"/>
    </source>
</evidence>
<accession>D4GEP9</accession>
<dbReference type="PANTHER" id="PTHR48081:SF13">
    <property type="entry name" value="ALPHA_BETA HYDROLASE"/>
    <property type="match status" value="1"/>
</dbReference>
<organism evidence="3 4">
    <name type="scientific">Pantoea ananatis (strain LMG 20103)</name>
    <dbReference type="NCBI Taxonomy" id="706191"/>
    <lineage>
        <taxon>Bacteria</taxon>
        <taxon>Pseudomonadati</taxon>
        <taxon>Pseudomonadota</taxon>
        <taxon>Gammaproteobacteria</taxon>
        <taxon>Enterobacterales</taxon>
        <taxon>Erwiniaceae</taxon>
        <taxon>Pantoea</taxon>
    </lineage>
</organism>
<dbReference type="PANTHER" id="PTHR48081">
    <property type="entry name" value="AB HYDROLASE SUPERFAMILY PROTEIN C4A8.06C"/>
    <property type="match status" value="1"/>
</dbReference>
<dbReference type="GO" id="GO:0016787">
    <property type="term" value="F:hydrolase activity"/>
    <property type="evidence" value="ECO:0007669"/>
    <property type="project" value="UniProtKB-KW"/>
</dbReference>
<dbReference type="STRING" id="706191.PANA_3988"/>
<dbReference type="AlphaFoldDB" id="D4GEP9"/>
<reference evidence="3 4" key="1">
    <citation type="journal article" date="2010" name="J. Bacteriol.">
        <title>Genome sequence of Pantoea ananatis LMG20103, the causative agent of Eucalyptus blight and dieback.</title>
        <authorList>
            <person name="De Maayer P."/>
            <person name="Chan W.Y."/>
            <person name="Venter S.N."/>
            <person name="Toth I.K."/>
            <person name="Birch P.R."/>
            <person name="Joubert F."/>
            <person name="Coutinho T.A."/>
        </authorList>
    </citation>
    <scope>NUCLEOTIDE SEQUENCE [LARGE SCALE GENOMIC DNA]</scope>
    <source>
        <strain evidence="3 4">LMG 20103</strain>
    </source>
</reference>
<dbReference type="HOGENOM" id="CLU_012494_4_0_6"/>
<dbReference type="EMBL" id="CP001875">
    <property type="protein sequence ID" value="ADD79155.1"/>
    <property type="molecule type" value="Genomic_DNA"/>
</dbReference>
<dbReference type="eggNOG" id="COG0657">
    <property type="taxonomic scope" value="Bacteria"/>
</dbReference>
<dbReference type="InterPro" id="IPR050300">
    <property type="entry name" value="GDXG_lipolytic_enzyme"/>
</dbReference>
<dbReference type="InterPro" id="IPR049492">
    <property type="entry name" value="BD-FAE-like_dom"/>
</dbReference>
<evidence type="ECO:0000313" key="3">
    <source>
        <dbReference type="EMBL" id="ADD79155.1"/>
    </source>
</evidence>
<gene>
    <name evidence="3" type="primary">aes</name>
    <name evidence="3" type="ordered locus">PANA_3988</name>
</gene>
<dbReference type="Gene3D" id="3.40.50.1820">
    <property type="entry name" value="alpha/beta hydrolase"/>
    <property type="match status" value="1"/>
</dbReference>
<keyword evidence="4" id="KW-1185">Reference proteome</keyword>
<feature type="domain" description="BD-FAE-like" evidence="2">
    <location>
        <begin position="110"/>
        <end position="321"/>
    </location>
</feature>
<evidence type="ECO:0000259" key="2">
    <source>
        <dbReference type="Pfam" id="PF20434"/>
    </source>
</evidence>
<sequence length="378" mass="41236">MPFMHYRLIAENDSLNAGFFCSIESISLNVWGKIMNLCHNFLIGGLAVMMTMGSAMATEHNDLTGYREGAKVIQVKPTRNQIDAISGIVYSQITTARETRPLHMSLLVPRTDAPKPAIIYFPGGGFTSANHDKYIQMRMALAEAGFVVAAAEYRVVPDTFPAPVNDGKAAVRYLRQHAETYGIDPARIGVLGDSAGGWLVQMLGTTQGETAFDRGDFTDKSSDVQAVATLYGISDLLNIGEGYADEIQKVHQSPAVTEALLVHGPAFREFAGASIMDDTAKARHASPMGHLRNSKPPFLIMHGDKDSLVSPHQSAQLFDALRKAGEKVDYVVVKGAEHADLTWYQPEVIQEVVSWFTRELKPDTGVVADQSGRPNDNL</sequence>
<dbReference type="InterPro" id="IPR029058">
    <property type="entry name" value="AB_hydrolase_fold"/>
</dbReference>